<reference evidence="2" key="1">
    <citation type="journal article" date="2012" name="Nat. Genet.">
        <title>Lifestyle transitions in plant pathogenic Colletotrichum fungi deciphered by genome and transcriptome analyses.</title>
        <authorList>
            <person name="O'Connell R.J."/>
            <person name="Thon M.R."/>
            <person name="Hacquard S."/>
            <person name="Amyotte S.G."/>
            <person name="Kleemann J."/>
            <person name="Torres M.F."/>
            <person name="Damm U."/>
            <person name="Buiate E.A."/>
            <person name="Epstein L."/>
            <person name="Alkan N."/>
            <person name="Altmueller J."/>
            <person name="Alvarado-Balderrama L."/>
            <person name="Bauser C.A."/>
            <person name="Becker C."/>
            <person name="Birren B.W."/>
            <person name="Chen Z."/>
            <person name="Choi J."/>
            <person name="Crouch J.A."/>
            <person name="Duvick J.P."/>
            <person name="Farman M.A."/>
            <person name="Gan P."/>
            <person name="Heiman D."/>
            <person name="Henrissat B."/>
            <person name="Howard R.J."/>
            <person name="Kabbage M."/>
            <person name="Koch C."/>
            <person name="Kracher B."/>
            <person name="Kubo Y."/>
            <person name="Law A.D."/>
            <person name="Lebrun M.-H."/>
            <person name="Lee Y.-H."/>
            <person name="Miyara I."/>
            <person name="Moore N."/>
            <person name="Neumann U."/>
            <person name="Nordstroem K."/>
            <person name="Panaccione D.G."/>
            <person name="Panstruga R."/>
            <person name="Place M."/>
            <person name="Proctor R.H."/>
            <person name="Prusky D."/>
            <person name="Rech G."/>
            <person name="Reinhardt R."/>
            <person name="Rollins J.A."/>
            <person name="Rounsley S."/>
            <person name="Schardl C.L."/>
            <person name="Schwartz D.C."/>
            <person name="Shenoy N."/>
            <person name="Shirasu K."/>
            <person name="Sikhakolli U.R."/>
            <person name="Stueber K."/>
            <person name="Sukno S.A."/>
            <person name="Sweigard J.A."/>
            <person name="Takano Y."/>
            <person name="Takahara H."/>
            <person name="Trail F."/>
            <person name="van der Does H.C."/>
            <person name="Voll L.M."/>
            <person name="Will I."/>
            <person name="Young S."/>
            <person name="Zeng Q."/>
            <person name="Zhang J."/>
            <person name="Zhou S."/>
            <person name="Dickman M.B."/>
            <person name="Schulze-Lefert P."/>
            <person name="Ver Loren van Themaat E."/>
            <person name="Ma L.-J."/>
            <person name="Vaillancourt L.J."/>
        </authorList>
    </citation>
    <scope>NUCLEOTIDE SEQUENCE [LARGE SCALE GENOMIC DNA]</scope>
    <source>
        <strain evidence="2">IMI 349063</strain>
    </source>
</reference>
<evidence type="ECO:0000313" key="1">
    <source>
        <dbReference type="EMBL" id="CCF42100.1"/>
    </source>
</evidence>
<name>H1VPE5_COLHI</name>
<proteinExistence type="predicted"/>
<dbReference type="HOGENOM" id="CLU_2372680_0_0_1"/>
<dbReference type="EMBL" id="CACQ02005142">
    <property type="protein sequence ID" value="CCF42100.1"/>
    <property type="molecule type" value="Genomic_DNA"/>
</dbReference>
<accession>H1VPE5</accession>
<sequence length="95" mass="10493">MTETHSRLPGCFVRGLPLRSDVVTTFACDSIPIRNPVSSKFRFDVEIAFSIRGRVVRSSLPIGVPYASHRARLGVGRPFLVRLLVAEGTLDRLGQ</sequence>
<gene>
    <name evidence="1" type="ORF">CH063_12187</name>
</gene>
<organism evidence="1 2">
    <name type="scientific">Colletotrichum higginsianum (strain IMI 349063)</name>
    <name type="common">Crucifer anthracnose fungus</name>
    <dbReference type="NCBI Taxonomy" id="759273"/>
    <lineage>
        <taxon>Eukaryota</taxon>
        <taxon>Fungi</taxon>
        <taxon>Dikarya</taxon>
        <taxon>Ascomycota</taxon>
        <taxon>Pezizomycotina</taxon>
        <taxon>Sordariomycetes</taxon>
        <taxon>Hypocreomycetidae</taxon>
        <taxon>Glomerellales</taxon>
        <taxon>Glomerellaceae</taxon>
        <taxon>Colletotrichum</taxon>
        <taxon>Colletotrichum destructivum species complex</taxon>
    </lineage>
</organism>
<protein>
    <submittedName>
        <fullName evidence="1">Uncharacterized protein</fullName>
    </submittedName>
</protein>
<dbReference type="AlphaFoldDB" id="H1VPE5"/>
<evidence type="ECO:0000313" key="2">
    <source>
        <dbReference type="Proteomes" id="UP000007174"/>
    </source>
</evidence>
<dbReference type="Proteomes" id="UP000007174">
    <property type="component" value="Unassembled WGS sequence"/>
</dbReference>